<sequence length="345" mass="37883">LLPDCVLGEIVTRLPTRDGARLQVLSSRWHHVWRSSPLNLDDRFLHGSASTSRVLMILCLVSHVLAVHPGHARRLRLGTISVAGNSAAYEHWLRSPALDGLQVLGIHPGLPCLDLRTIPPLPLPPPLRLARTLRVLRVGSCVLPSTAAALSFPHLETLSLCGVSVSEDALHGVPAGCLALGTLVLDECTGFAQVKITSSTIRTLAVSVAHSMNPMPEVMMRRVTVENAPRLEYLAPFRHRFSGESFELRVVSAPRLRFLGCISRTISRLELGDTVFKVTRCHIDHVHQGKVISQETRSEMRAVRYGATLQTVKSLALEDVDRTDVVCNFLRCFPCLEKLYVSAGS</sequence>
<accession>K3YZH1</accession>
<dbReference type="OMA" id="TRCHIDH"/>
<feature type="domain" description="F-box/LRR-repeat protein 15/At3g58940/PEG3-like LRR" evidence="2">
    <location>
        <begin position="292"/>
        <end position="341"/>
    </location>
</feature>
<dbReference type="InterPro" id="IPR036047">
    <property type="entry name" value="F-box-like_dom_sf"/>
</dbReference>
<dbReference type="HOGENOM" id="CLU_023151_2_1_1"/>
<keyword evidence="5" id="KW-1185">Reference proteome</keyword>
<dbReference type="Gramene" id="KQL32050">
    <property type="protein sequence ID" value="KQL32050"/>
    <property type="gene ID" value="SETIT_019679mg"/>
</dbReference>
<reference evidence="3 5" key="1">
    <citation type="journal article" date="2012" name="Nat. Biotechnol.">
        <title>Reference genome sequence of the model plant Setaria.</title>
        <authorList>
            <person name="Bennetzen J.L."/>
            <person name="Schmutz J."/>
            <person name="Wang H."/>
            <person name="Percifield R."/>
            <person name="Hawkins J."/>
            <person name="Pontaroli A.C."/>
            <person name="Estep M."/>
            <person name="Feng L."/>
            <person name="Vaughn J.N."/>
            <person name="Grimwood J."/>
            <person name="Jenkins J."/>
            <person name="Barry K."/>
            <person name="Lindquist E."/>
            <person name="Hellsten U."/>
            <person name="Deshpande S."/>
            <person name="Wang X."/>
            <person name="Wu X."/>
            <person name="Mitros T."/>
            <person name="Triplett J."/>
            <person name="Yang X."/>
            <person name="Ye C.Y."/>
            <person name="Mauro-Herrera M."/>
            <person name="Wang L."/>
            <person name="Li P."/>
            <person name="Sharma M."/>
            <person name="Sharma R."/>
            <person name="Ronald P.C."/>
            <person name="Panaud O."/>
            <person name="Kellogg E.A."/>
            <person name="Brutnell T.P."/>
            <person name="Doust A.N."/>
            <person name="Tuskan G.A."/>
            <person name="Rokhsar D."/>
            <person name="Devos K.M."/>
        </authorList>
    </citation>
    <scope>NUCLEOTIDE SEQUENCE [LARGE SCALE GENOMIC DNA]</scope>
    <source>
        <strain evidence="5">cv. Yugu1</strain>
        <strain evidence="3">Yugu1</strain>
    </source>
</reference>
<dbReference type="AlphaFoldDB" id="K3YZH1"/>
<dbReference type="EMBL" id="AGNK02000595">
    <property type="status" value="NOT_ANNOTATED_CDS"/>
    <property type="molecule type" value="Genomic_DNA"/>
</dbReference>
<dbReference type="EnsemblPlants" id="KQL32050">
    <property type="protein sequence ID" value="KQL32050"/>
    <property type="gene ID" value="SETIT_019679mg"/>
</dbReference>
<proteinExistence type="predicted"/>
<dbReference type="STRING" id="4555.K3YZH1"/>
<dbReference type="SUPFAM" id="SSF52047">
    <property type="entry name" value="RNI-like"/>
    <property type="match status" value="1"/>
</dbReference>
<evidence type="ECO:0008006" key="6">
    <source>
        <dbReference type="Google" id="ProtNLM"/>
    </source>
</evidence>
<dbReference type="Pfam" id="PF00646">
    <property type="entry name" value="F-box"/>
    <property type="match status" value="1"/>
</dbReference>
<dbReference type="InterPro" id="IPR055411">
    <property type="entry name" value="LRR_FXL15/At3g58940/PEG3-like"/>
</dbReference>
<name>K3YZH1_SETIT</name>
<feature type="domain" description="F-box" evidence="1">
    <location>
        <begin position="2"/>
        <end position="39"/>
    </location>
</feature>
<dbReference type="InterPro" id="IPR032675">
    <property type="entry name" value="LRR_dom_sf"/>
</dbReference>
<dbReference type="PANTHER" id="PTHR32141">
    <property type="match status" value="1"/>
</dbReference>
<dbReference type="InterPro" id="IPR001810">
    <property type="entry name" value="F-box_dom"/>
</dbReference>
<dbReference type="InterPro" id="IPR055302">
    <property type="entry name" value="F-box_dom-containing"/>
</dbReference>
<evidence type="ECO:0000259" key="2">
    <source>
        <dbReference type="Pfam" id="PF24758"/>
    </source>
</evidence>
<dbReference type="Proteomes" id="UP000004995">
    <property type="component" value="Unassembled WGS sequence"/>
</dbReference>
<evidence type="ECO:0000313" key="5">
    <source>
        <dbReference type="Proteomes" id="UP000004995"/>
    </source>
</evidence>
<protein>
    <recommendedName>
        <fullName evidence="6">F-box domain-containing protein</fullName>
    </recommendedName>
</protein>
<evidence type="ECO:0000259" key="1">
    <source>
        <dbReference type="Pfam" id="PF00646"/>
    </source>
</evidence>
<dbReference type="EMBL" id="CM003528">
    <property type="protein sequence ID" value="RCV08865.1"/>
    <property type="molecule type" value="Genomic_DNA"/>
</dbReference>
<evidence type="ECO:0000313" key="3">
    <source>
        <dbReference type="EMBL" id="RCV08865.1"/>
    </source>
</evidence>
<reference evidence="4" key="3">
    <citation type="submission" date="2018-08" db="UniProtKB">
        <authorList>
            <consortium name="EnsemblPlants"/>
        </authorList>
    </citation>
    <scope>IDENTIFICATION</scope>
    <source>
        <strain evidence="4">Yugu1</strain>
    </source>
</reference>
<dbReference type="Gene3D" id="3.80.10.10">
    <property type="entry name" value="Ribonuclease Inhibitor"/>
    <property type="match status" value="1"/>
</dbReference>
<reference evidence="3" key="2">
    <citation type="submission" date="2015-07" db="EMBL/GenBank/DDBJ databases">
        <authorList>
            <person name="Noorani M."/>
        </authorList>
    </citation>
    <scope>NUCLEOTIDE SEQUENCE</scope>
    <source>
        <strain evidence="3">Yugu1</strain>
    </source>
</reference>
<organism evidence="4 5">
    <name type="scientific">Setaria italica</name>
    <name type="common">Foxtail millet</name>
    <name type="synonym">Panicum italicum</name>
    <dbReference type="NCBI Taxonomy" id="4555"/>
    <lineage>
        <taxon>Eukaryota</taxon>
        <taxon>Viridiplantae</taxon>
        <taxon>Streptophyta</taxon>
        <taxon>Embryophyta</taxon>
        <taxon>Tracheophyta</taxon>
        <taxon>Spermatophyta</taxon>
        <taxon>Magnoliopsida</taxon>
        <taxon>Liliopsida</taxon>
        <taxon>Poales</taxon>
        <taxon>Poaceae</taxon>
        <taxon>PACMAD clade</taxon>
        <taxon>Panicoideae</taxon>
        <taxon>Panicodae</taxon>
        <taxon>Paniceae</taxon>
        <taxon>Cenchrinae</taxon>
        <taxon>Setaria</taxon>
    </lineage>
</organism>
<dbReference type="eggNOG" id="ENOG502SXR2">
    <property type="taxonomic scope" value="Eukaryota"/>
</dbReference>
<dbReference type="OrthoDB" id="612216at2759"/>
<dbReference type="Pfam" id="PF24758">
    <property type="entry name" value="LRR_At5g56370"/>
    <property type="match status" value="2"/>
</dbReference>
<dbReference type="PANTHER" id="PTHR32141:SF158">
    <property type="entry name" value="EXPRESSED PROTEIN"/>
    <property type="match status" value="1"/>
</dbReference>
<gene>
    <name evidence="3" type="ORF">SETIT_1G361300v2</name>
</gene>
<feature type="domain" description="F-box/LRR-repeat protein 15/At3g58940/PEG3-like LRR" evidence="2">
    <location>
        <begin position="90"/>
        <end position="279"/>
    </location>
</feature>
<evidence type="ECO:0000313" key="4">
    <source>
        <dbReference type="EnsemblPlants" id="KQL32050"/>
    </source>
</evidence>
<dbReference type="SUPFAM" id="SSF81383">
    <property type="entry name" value="F-box domain"/>
    <property type="match status" value="1"/>
</dbReference>